<reference evidence="3 4" key="1">
    <citation type="submission" date="2016-10" db="EMBL/GenBank/DDBJ databases">
        <authorList>
            <person name="de Groot N.N."/>
        </authorList>
    </citation>
    <scope>NUCLEOTIDE SEQUENCE [LARGE SCALE GENOMIC DNA]</scope>
    <source>
        <strain evidence="3 4">ATCC 29281</strain>
    </source>
</reference>
<dbReference type="GO" id="GO:0003677">
    <property type="term" value="F:DNA binding"/>
    <property type="evidence" value="ECO:0007669"/>
    <property type="project" value="UniProtKB-KW"/>
</dbReference>
<dbReference type="SMART" id="SM00421">
    <property type="entry name" value="HTH_LUXR"/>
    <property type="match status" value="1"/>
</dbReference>
<dbReference type="CDD" id="cd06170">
    <property type="entry name" value="LuxR_C_like"/>
    <property type="match status" value="1"/>
</dbReference>
<evidence type="ECO:0000259" key="2">
    <source>
        <dbReference type="PROSITE" id="PS50043"/>
    </source>
</evidence>
<proteinExistence type="predicted"/>
<dbReference type="Pfam" id="PF00196">
    <property type="entry name" value="GerE"/>
    <property type="match status" value="1"/>
</dbReference>
<dbReference type="SUPFAM" id="SSF46894">
    <property type="entry name" value="C-terminal effector domain of the bipartite response regulators"/>
    <property type="match status" value="1"/>
</dbReference>
<dbReference type="Proteomes" id="UP000187280">
    <property type="component" value="Unassembled WGS sequence"/>
</dbReference>
<dbReference type="GO" id="GO:0006355">
    <property type="term" value="P:regulation of DNA-templated transcription"/>
    <property type="evidence" value="ECO:0007669"/>
    <property type="project" value="InterPro"/>
</dbReference>
<keyword evidence="1" id="KW-0238">DNA-binding</keyword>
<keyword evidence="4" id="KW-1185">Reference proteome</keyword>
<dbReference type="AlphaFoldDB" id="A0A1H4D6H5"/>
<dbReference type="InterPro" id="IPR016032">
    <property type="entry name" value="Sig_transdc_resp-reg_C-effctor"/>
</dbReference>
<dbReference type="RefSeq" id="WP_074728692.1">
    <property type="nucleotide sequence ID" value="NZ_FNQS01000007.1"/>
</dbReference>
<dbReference type="EMBL" id="FNQS01000007">
    <property type="protein sequence ID" value="SEA67882.1"/>
    <property type="molecule type" value="Genomic_DNA"/>
</dbReference>
<sequence>MPQDTEDISRYIGGLITVMEALHEPWGIKDLASRHIYMNKAALTYTNTPAHFEFEGKLDAEFPAEWAEMSEDFIEHDRRTEHSKKSVAVIETHYWNGEPFLSPFVSEKIPIFDVRKRCIGTMWNAKPLTTLSPLVYIDKKAPSTLITRVENSLFTPSELEMIFLILQGFSGKEIAQKTNLAYKTVENRIYSIYQKADVHSLHQFKAFCYHTGLDKYIPPTLLVKGIQYI</sequence>
<dbReference type="InterPro" id="IPR000792">
    <property type="entry name" value="Tscrpt_reg_LuxR_C"/>
</dbReference>
<dbReference type="PROSITE" id="PS50043">
    <property type="entry name" value="HTH_LUXR_2"/>
    <property type="match status" value="1"/>
</dbReference>
<dbReference type="GeneID" id="97765043"/>
<name>A0A1H4D6H5_9GAMM</name>
<dbReference type="STRING" id="71657.SAMN02982996_02172"/>
<feature type="domain" description="HTH luxR-type" evidence="2">
    <location>
        <begin position="147"/>
        <end position="212"/>
    </location>
</feature>
<dbReference type="eggNOG" id="COG2197">
    <property type="taxonomic scope" value="Bacteria"/>
</dbReference>
<evidence type="ECO:0000313" key="3">
    <source>
        <dbReference type="EMBL" id="SEA67882.1"/>
    </source>
</evidence>
<dbReference type="Gene3D" id="1.10.10.10">
    <property type="entry name" value="Winged helix-like DNA-binding domain superfamily/Winged helix DNA-binding domain"/>
    <property type="match status" value="1"/>
</dbReference>
<evidence type="ECO:0000256" key="1">
    <source>
        <dbReference type="ARBA" id="ARBA00023125"/>
    </source>
</evidence>
<gene>
    <name evidence="3" type="ORF">SAMN02982996_02172</name>
</gene>
<organism evidence="3 4">
    <name type="scientific">Lonsdalea quercina</name>
    <dbReference type="NCBI Taxonomy" id="71657"/>
    <lineage>
        <taxon>Bacteria</taxon>
        <taxon>Pseudomonadati</taxon>
        <taxon>Pseudomonadota</taxon>
        <taxon>Gammaproteobacteria</taxon>
        <taxon>Enterobacterales</taxon>
        <taxon>Pectobacteriaceae</taxon>
        <taxon>Lonsdalea</taxon>
    </lineage>
</organism>
<dbReference type="InterPro" id="IPR036388">
    <property type="entry name" value="WH-like_DNA-bd_sf"/>
</dbReference>
<evidence type="ECO:0000313" key="4">
    <source>
        <dbReference type="Proteomes" id="UP000187280"/>
    </source>
</evidence>
<accession>A0A1H4D6H5</accession>
<dbReference type="PRINTS" id="PR00038">
    <property type="entry name" value="HTHLUXR"/>
</dbReference>
<protein>
    <submittedName>
        <fullName evidence="3">Regulatory protein, luxR family</fullName>
    </submittedName>
</protein>